<dbReference type="InterPro" id="IPR002067">
    <property type="entry name" value="MCP"/>
</dbReference>
<evidence type="ECO:0000313" key="11">
    <source>
        <dbReference type="Proteomes" id="UP001153292"/>
    </source>
</evidence>
<comment type="similarity">
    <text evidence="2 8">Belongs to the mitochondrial carrier (TC 2.A.29) family.</text>
</comment>
<sequence length="325" mass="36676">MVGYVKDDIMTQSQKLFAGCVSGVMTRFITQPMDVIKIRQQLQKKSAFSRSLKRWFGTTRKIFREEGIRAFWHGYTLGQFHSILSVSSQFYVYEMATKQVENSQVDIKYKPFLLFLCGALAGGTTATIVMPLEVIRLRQMLVKDQYRGFLNGAKAVYRTGGILAFYEGLSASLMQMGPAAGISFSVFRNVQPLILGILKECTEESCKHVSGNVHKPEHLLVASTIAGGIAGFISKTVTYPFDLVKRRLQIASHQEDVRYRTPSTSKHLLKCTSLLGCLRDTYKSEGILGLFRGWKITIYKAQVTSVVAFTTYELMCYTIREFDVR</sequence>
<keyword evidence="3 8" id="KW-0813">Transport</keyword>
<evidence type="ECO:0008006" key="12">
    <source>
        <dbReference type="Google" id="ProtNLM"/>
    </source>
</evidence>
<keyword evidence="6 7" id="KW-0472">Membrane</keyword>
<dbReference type="EMBL" id="OU963895">
    <property type="protein sequence ID" value="CAH0402118.1"/>
    <property type="molecule type" value="Genomic_DNA"/>
</dbReference>
<feature type="repeat" description="Solcar" evidence="7">
    <location>
        <begin position="218"/>
        <end position="318"/>
    </location>
</feature>
<dbReference type="SUPFAM" id="SSF103506">
    <property type="entry name" value="Mitochondrial carrier"/>
    <property type="match status" value="1"/>
</dbReference>
<evidence type="ECO:0000256" key="1">
    <source>
        <dbReference type="ARBA" id="ARBA00004141"/>
    </source>
</evidence>
<proteinExistence type="inferred from homology"/>
<comment type="subcellular location">
    <subcellularLocation>
        <location evidence="1">Membrane</location>
        <topology evidence="1">Multi-pass membrane protein</topology>
    </subcellularLocation>
</comment>
<feature type="transmembrane region" description="Helical" evidence="9">
    <location>
        <begin position="112"/>
        <end position="135"/>
    </location>
</feature>
<reference evidence="10" key="1">
    <citation type="submission" date="2021-12" db="EMBL/GenBank/DDBJ databases">
        <authorList>
            <person name="King R."/>
        </authorList>
    </citation>
    <scope>NUCLEOTIDE SEQUENCE</scope>
</reference>
<keyword evidence="11" id="KW-1185">Reference proteome</keyword>
<name>A0ABN8B4S5_CHISP</name>
<dbReference type="Proteomes" id="UP001153292">
    <property type="component" value="Chromosome 2"/>
</dbReference>
<evidence type="ECO:0000256" key="2">
    <source>
        <dbReference type="ARBA" id="ARBA00006375"/>
    </source>
</evidence>
<accession>A0ABN8B4S5</accession>
<evidence type="ECO:0000256" key="5">
    <source>
        <dbReference type="ARBA" id="ARBA00022737"/>
    </source>
</evidence>
<protein>
    <recommendedName>
        <fullName evidence="12">Mitochondrial carrier protein</fullName>
    </recommendedName>
</protein>
<dbReference type="PANTHER" id="PTHR24089">
    <property type="entry name" value="SOLUTE CARRIER FAMILY 25"/>
    <property type="match status" value="1"/>
</dbReference>
<dbReference type="Pfam" id="PF00153">
    <property type="entry name" value="Mito_carr"/>
    <property type="match status" value="3"/>
</dbReference>
<dbReference type="InterPro" id="IPR018108">
    <property type="entry name" value="MCP_transmembrane"/>
</dbReference>
<dbReference type="PRINTS" id="PR00926">
    <property type="entry name" value="MITOCARRIER"/>
</dbReference>
<organism evidence="10 11">
    <name type="scientific">Chilo suppressalis</name>
    <name type="common">Asiatic rice borer moth</name>
    <dbReference type="NCBI Taxonomy" id="168631"/>
    <lineage>
        <taxon>Eukaryota</taxon>
        <taxon>Metazoa</taxon>
        <taxon>Ecdysozoa</taxon>
        <taxon>Arthropoda</taxon>
        <taxon>Hexapoda</taxon>
        <taxon>Insecta</taxon>
        <taxon>Pterygota</taxon>
        <taxon>Neoptera</taxon>
        <taxon>Endopterygota</taxon>
        <taxon>Lepidoptera</taxon>
        <taxon>Glossata</taxon>
        <taxon>Ditrysia</taxon>
        <taxon>Pyraloidea</taxon>
        <taxon>Crambidae</taxon>
        <taxon>Crambinae</taxon>
        <taxon>Chilo</taxon>
    </lineage>
</organism>
<evidence type="ECO:0000256" key="4">
    <source>
        <dbReference type="ARBA" id="ARBA00022692"/>
    </source>
</evidence>
<dbReference type="Gene3D" id="1.50.40.10">
    <property type="entry name" value="Mitochondrial carrier domain"/>
    <property type="match status" value="1"/>
</dbReference>
<keyword evidence="4 7" id="KW-0812">Transmembrane</keyword>
<evidence type="ECO:0000256" key="9">
    <source>
        <dbReference type="SAM" id="Phobius"/>
    </source>
</evidence>
<evidence type="ECO:0000256" key="3">
    <source>
        <dbReference type="ARBA" id="ARBA00022448"/>
    </source>
</evidence>
<evidence type="ECO:0000256" key="6">
    <source>
        <dbReference type="ARBA" id="ARBA00023136"/>
    </source>
</evidence>
<feature type="transmembrane region" description="Helical" evidence="9">
    <location>
        <begin position="70"/>
        <end position="92"/>
    </location>
</feature>
<evidence type="ECO:0000256" key="7">
    <source>
        <dbReference type="PROSITE-ProRule" id="PRU00282"/>
    </source>
</evidence>
<evidence type="ECO:0000313" key="10">
    <source>
        <dbReference type="EMBL" id="CAH0402118.1"/>
    </source>
</evidence>
<dbReference type="PROSITE" id="PS50920">
    <property type="entry name" value="SOLCAR"/>
    <property type="match status" value="3"/>
</dbReference>
<keyword evidence="5" id="KW-0677">Repeat</keyword>
<feature type="repeat" description="Solcar" evidence="7">
    <location>
        <begin position="109"/>
        <end position="193"/>
    </location>
</feature>
<gene>
    <name evidence="10" type="ORF">CHILSU_LOCUS5357</name>
</gene>
<evidence type="ECO:0000256" key="8">
    <source>
        <dbReference type="RuleBase" id="RU000488"/>
    </source>
</evidence>
<dbReference type="InterPro" id="IPR023395">
    <property type="entry name" value="MCP_dom_sf"/>
</dbReference>
<feature type="repeat" description="Solcar" evidence="7">
    <location>
        <begin position="10"/>
        <end position="99"/>
    </location>
</feature>
<keyword evidence="9" id="KW-1133">Transmembrane helix</keyword>